<protein>
    <recommendedName>
        <fullName evidence="4">CCHC-type domain-containing protein</fullName>
    </recommendedName>
</protein>
<dbReference type="SUPFAM" id="SSF57756">
    <property type="entry name" value="Retrovirus zinc finger-like domains"/>
    <property type="match status" value="1"/>
</dbReference>
<organism evidence="2 3">
    <name type="scientific">Kingdonia uniflora</name>
    <dbReference type="NCBI Taxonomy" id="39325"/>
    <lineage>
        <taxon>Eukaryota</taxon>
        <taxon>Viridiplantae</taxon>
        <taxon>Streptophyta</taxon>
        <taxon>Embryophyta</taxon>
        <taxon>Tracheophyta</taxon>
        <taxon>Spermatophyta</taxon>
        <taxon>Magnoliopsida</taxon>
        <taxon>Ranunculales</taxon>
        <taxon>Circaeasteraceae</taxon>
        <taxon>Kingdonia</taxon>
    </lineage>
</organism>
<accession>A0A7J7M7D2</accession>
<sequence>MLDTTESVPARATGVQQSDRPLLGPGQCLNYGEMGHTKNVCPKLDRGPQPLRQFQGSTSHQPRPLQFQQRQVVQGPPGGQRQIAQGFQGDQRQIIPVPVIGFSGVLADLGNVVEGGWSCSLIAELVCVWIRVA</sequence>
<evidence type="ECO:0008006" key="4">
    <source>
        <dbReference type="Google" id="ProtNLM"/>
    </source>
</evidence>
<evidence type="ECO:0000256" key="1">
    <source>
        <dbReference type="SAM" id="MobiDB-lite"/>
    </source>
</evidence>
<reference evidence="2 3" key="1">
    <citation type="journal article" date="2020" name="IScience">
        <title>Genome Sequencing of the Endangered Kingdonia uniflora (Circaeasteraceae, Ranunculales) Reveals Potential Mechanisms of Evolutionary Specialization.</title>
        <authorList>
            <person name="Sun Y."/>
            <person name="Deng T."/>
            <person name="Zhang A."/>
            <person name="Moore M.J."/>
            <person name="Landis J.B."/>
            <person name="Lin N."/>
            <person name="Zhang H."/>
            <person name="Zhang X."/>
            <person name="Huang J."/>
            <person name="Zhang X."/>
            <person name="Sun H."/>
            <person name="Wang H."/>
        </authorList>
    </citation>
    <scope>NUCLEOTIDE SEQUENCE [LARGE SCALE GENOMIC DNA]</scope>
    <source>
        <strain evidence="2">TB1705</strain>
        <tissue evidence="2">Leaf</tissue>
    </source>
</reference>
<dbReference type="InterPro" id="IPR036875">
    <property type="entry name" value="Znf_CCHC_sf"/>
</dbReference>
<gene>
    <name evidence="2" type="ORF">GIB67_020884</name>
</gene>
<keyword evidence="3" id="KW-1185">Reference proteome</keyword>
<proteinExistence type="predicted"/>
<dbReference type="EMBL" id="JACGCM010001726">
    <property type="protein sequence ID" value="KAF6150801.1"/>
    <property type="molecule type" value="Genomic_DNA"/>
</dbReference>
<dbReference type="GO" id="GO:0008270">
    <property type="term" value="F:zinc ion binding"/>
    <property type="evidence" value="ECO:0007669"/>
    <property type="project" value="InterPro"/>
</dbReference>
<evidence type="ECO:0000313" key="2">
    <source>
        <dbReference type="EMBL" id="KAF6150801.1"/>
    </source>
</evidence>
<dbReference type="Gene3D" id="4.10.60.10">
    <property type="entry name" value="Zinc finger, CCHC-type"/>
    <property type="match status" value="1"/>
</dbReference>
<feature type="region of interest" description="Disordered" evidence="1">
    <location>
        <begin position="1"/>
        <end position="26"/>
    </location>
</feature>
<evidence type="ECO:0000313" key="3">
    <source>
        <dbReference type="Proteomes" id="UP000541444"/>
    </source>
</evidence>
<feature type="region of interest" description="Disordered" evidence="1">
    <location>
        <begin position="39"/>
        <end position="66"/>
    </location>
</feature>
<dbReference type="GO" id="GO:0003676">
    <property type="term" value="F:nucleic acid binding"/>
    <property type="evidence" value="ECO:0007669"/>
    <property type="project" value="InterPro"/>
</dbReference>
<dbReference type="Proteomes" id="UP000541444">
    <property type="component" value="Unassembled WGS sequence"/>
</dbReference>
<comment type="caution">
    <text evidence="2">The sequence shown here is derived from an EMBL/GenBank/DDBJ whole genome shotgun (WGS) entry which is preliminary data.</text>
</comment>
<dbReference type="AlphaFoldDB" id="A0A7J7M7D2"/>
<name>A0A7J7M7D2_9MAGN</name>